<dbReference type="Proteomes" id="UP000320762">
    <property type="component" value="Unassembled WGS sequence"/>
</dbReference>
<dbReference type="InterPro" id="IPR032675">
    <property type="entry name" value="LRR_dom_sf"/>
</dbReference>
<sequence>MAIEAFINCFDLLHLTLSYLDRDKWCLAECAQPPAQILSAATPTYAPYVQALVVQGDIFGAAVQGTLKHLKDCLGTFLHLQSLALLARLYTRDIADIASTIHNLHNLKELTVGLDFLHILTAAIPAISGGKELPKRLSTTLETLVEEAEEGEEEEEVVAEEQTEGSASTWAVASKTDLPLYRLESLTIASPSRALLDGFPEWLSELAATLRALHFQANCGSITPGVLTGLVSHLSNVTTFSLGLSYSLTDVTVFGALSSLPALREVELVYYLQLNSPARFPPLRNLRKFTVRHPRAYNKGYALHFATWVRKAVAQGKLEMLRLVCLDDNEESERRDGDDVPTVSNNHLYLVAENHSVDGLVSHLVAKHADSLRILDLGTATYVSKRSVSQLCNALLKLERLCICLGTGGLVSNFRRSDGPSKP</sequence>
<name>A0A550CKT0_9AGAR</name>
<comment type="caution">
    <text evidence="2">The sequence shown here is derived from an EMBL/GenBank/DDBJ whole genome shotgun (WGS) entry which is preliminary data.</text>
</comment>
<dbReference type="OrthoDB" id="3264508at2759"/>
<evidence type="ECO:0000313" key="2">
    <source>
        <dbReference type="EMBL" id="TRM65379.1"/>
    </source>
</evidence>
<dbReference type="Gene3D" id="3.80.10.10">
    <property type="entry name" value="Ribonuclease Inhibitor"/>
    <property type="match status" value="1"/>
</dbReference>
<protein>
    <recommendedName>
        <fullName evidence="4">F-box domain-containing protein</fullName>
    </recommendedName>
</protein>
<dbReference type="SUPFAM" id="SSF52047">
    <property type="entry name" value="RNI-like"/>
    <property type="match status" value="1"/>
</dbReference>
<evidence type="ECO:0000256" key="1">
    <source>
        <dbReference type="SAM" id="MobiDB-lite"/>
    </source>
</evidence>
<dbReference type="EMBL" id="VDMD01000005">
    <property type="protein sequence ID" value="TRM65379.1"/>
    <property type="molecule type" value="Genomic_DNA"/>
</dbReference>
<feature type="region of interest" description="Disordered" evidence="1">
    <location>
        <begin position="147"/>
        <end position="169"/>
    </location>
</feature>
<proteinExistence type="predicted"/>
<feature type="compositionally biased region" description="Acidic residues" evidence="1">
    <location>
        <begin position="147"/>
        <end position="163"/>
    </location>
</feature>
<reference evidence="2 3" key="1">
    <citation type="journal article" date="2019" name="New Phytol.">
        <title>Comparative genomics reveals unique wood-decay strategies and fruiting body development in the Schizophyllaceae.</title>
        <authorList>
            <person name="Almasi E."/>
            <person name="Sahu N."/>
            <person name="Krizsan K."/>
            <person name="Balint B."/>
            <person name="Kovacs G.M."/>
            <person name="Kiss B."/>
            <person name="Cseklye J."/>
            <person name="Drula E."/>
            <person name="Henrissat B."/>
            <person name="Nagy I."/>
            <person name="Chovatia M."/>
            <person name="Adam C."/>
            <person name="LaButti K."/>
            <person name="Lipzen A."/>
            <person name="Riley R."/>
            <person name="Grigoriev I.V."/>
            <person name="Nagy L.G."/>
        </authorList>
    </citation>
    <scope>NUCLEOTIDE SEQUENCE [LARGE SCALE GENOMIC DNA]</scope>
    <source>
        <strain evidence="2 3">NL-1724</strain>
    </source>
</reference>
<gene>
    <name evidence="2" type="ORF">BD626DRAFT_217764</name>
</gene>
<evidence type="ECO:0008006" key="4">
    <source>
        <dbReference type="Google" id="ProtNLM"/>
    </source>
</evidence>
<keyword evidence="3" id="KW-1185">Reference proteome</keyword>
<organism evidence="2 3">
    <name type="scientific">Schizophyllum amplum</name>
    <dbReference type="NCBI Taxonomy" id="97359"/>
    <lineage>
        <taxon>Eukaryota</taxon>
        <taxon>Fungi</taxon>
        <taxon>Dikarya</taxon>
        <taxon>Basidiomycota</taxon>
        <taxon>Agaricomycotina</taxon>
        <taxon>Agaricomycetes</taxon>
        <taxon>Agaricomycetidae</taxon>
        <taxon>Agaricales</taxon>
        <taxon>Schizophyllaceae</taxon>
        <taxon>Schizophyllum</taxon>
    </lineage>
</organism>
<dbReference type="AlphaFoldDB" id="A0A550CKT0"/>
<evidence type="ECO:0000313" key="3">
    <source>
        <dbReference type="Proteomes" id="UP000320762"/>
    </source>
</evidence>
<accession>A0A550CKT0</accession>